<keyword evidence="1" id="KW-0456">Lyase</keyword>
<dbReference type="Gene3D" id="3.20.20.60">
    <property type="entry name" value="Phosphoenolpyruvate-binding domains"/>
    <property type="match status" value="1"/>
</dbReference>
<name>A0A4R3V1T9_ROSSA</name>
<dbReference type="Pfam" id="PF13714">
    <property type="entry name" value="PEP_mutase"/>
    <property type="match status" value="1"/>
</dbReference>
<evidence type="ECO:0000313" key="1">
    <source>
        <dbReference type="EMBL" id="TCU97411.1"/>
    </source>
</evidence>
<keyword evidence="2" id="KW-1185">Reference proteome</keyword>
<dbReference type="InterPro" id="IPR015813">
    <property type="entry name" value="Pyrv/PenolPyrv_kinase-like_dom"/>
</dbReference>
<dbReference type="InterPro" id="IPR039556">
    <property type="entry name" value="ICL/PEPM"/>
</dbReference>
<dbReference type="CDD" id="cd00377">
    <property type="entry name" value="ICL_PEPM"/>
    <property type="match status" value="1"/>
</dbReference>
<reference evidence="1 2" key="1">
    <citation type="submission" date="2019-03" db="EMBL/GenBank/DDBJ databases">
        <title>Genomic Encyclopedia of Type Strains, Phase IV (KMG-IV): sequencing the most valuable type-strain genomes for metagenomic binning, comparative biology and taxonomic classification.</title>
        <authorList>
            <person name="Goeker M."/>
        </authorList>
    </citation>
    <scope>NUCLEOTIDE SEQUENCE [LARGE SCALE GENOMIC DNA]</scope>
    <source>
        <strain evidence="1 2">DSM 654</strain>
    </source>
</reference>
<organism evidence="1 2">
    <name type="scientific">Roseateles saccharophilus</name>
    <name type="common">Pseudomonas saccharophila</name>
    <dbReference type="NCBI Taxonomy" id="304"/>
    <lineage>
        <taxon>Bacteria</taxon>
        <taxon>Pseudomonadati</taxon>
        <taxon>Pseudomonadota</taxon>
        <taxon>Betaproteobacteria</taxon>
        <taxon>Burkholderiales</taxon>
        <taxon>Sphaerotilaceae</taxon>
        <taxon>Roseateles</taxon>
    </lineage>
</organism>
<dbReference type="EMBL" id="SMBU01000011">
    <property type="protein sequence ID" value="TCU97411.1"/>
    <property type="molecule type" value="Genomic_DNA"/>
</dbReference>
<comment type="caution">
    <text evidence="1">The sequence shown here is derived from an EMBL/GenBank/DDBJ whole genome shotgun (WGS) entry which is preliminary data.</text>
</comment>
<dbReference type="PANTHER" id="PTHR42905:SF16">
    <property type="entry name" value="CARBOXYPHOSPHONOENOLPYRUVATE PHOSPHONOMUTASE-LIKE PROTEIN (AFU_ORTHOLOGUE AFUA_5G07230)"/>
    <property type="match status" value="1"/>
</dbReference>
<dbReference type="OrthoDB" id="9785398at2"/>
<protein>
    <submittedName>
        <fullName evidence="1">2-methylisocitrate lyase-like PEP mutase family enzyme</fullName>
    </submittedName>
</protein>
<gene>
    <name evidence="1" type="ORF">EV671_101186</name>
</gene>
<dbReference type="AlphaFoldDB" id="A0A4R3V1T9"/>
<dbReference type="SUPFAM" id="SSF51621">
    <property type="entry name" value="Phosphoenolpyruvate/pyruvate domain"/>
    <property type="match status" value="1"/>
</dbReference>
<dbReference type="InterPro" id="IPR040442">
    <property type="entry name" value="Pyrv_kinase-like_dom_sf"/>
</dbReference>
<accession>A0A4R3V1T9</accession>
<dbReference type="PANTHER" id="PTHR42905">
    <property type="entry name" value="PHOSPHOENOLPYRUVATE CARBOXYLASE"/>
    <property type="match status" value="1"/>
</dbReference>
<evidence type="ECO:0000313" key="2">
    <source>
        <dbReference type="Proteomes" id="UP000295110"/>
    </source>
</evidence>
<dbReference type="RefSeq" id="WP_132571496.1">
    <property type="nucleotide sequence ID" value="NZ_CBCSGL010000053.1"/>
</dbReference>
<dbReference type="GO" id="GO:0016829">
    <property type="term" value="F:lyase activity"/>
    <property type="evidence" value="ECO:0007669"/>
    <property type="project" value="UniProtKB-KW"/>
</dbReference>
<sequence length="267" mass="27197">MNFRQLHLGPGLLKIANVWDAGSAVLVQGLGVPALATTSAGLAWALGYADGNQMPIDEHAAAIRRIARVARVPLSADSEAGYSDDPAVVADNILRLAEAGAAGINLEDGSGAPVLLCRKIEAIKAAAARAGVDVFVNARCDVWLKRLAAGREAEETLQRARQYAAAGADGLFAAGVTAVADIQALVAGQPLPLNVMARPALPGLAELQRLGVRRISAGSAIAEAAWGRAQRAAAGFLAEGACDALFDGAAPYPEINGALNAANAPQG</sequence>
<dbReference type="Proteomes" id="UP000295110">
    <property type="component" value="Unassembled WGS sequence"/>
</dbReference>
<proteinExistence type="predicted"/>